<proteinExistence type="inferred from homology"/>
<dbReference type="PROSITE" id="PS51257">
    <property type="entry name" value="PROKAR_LIPOPROTEIN"/>
    <property type="match status" value="1"/>
</dbReference>
<evidence type="ECO:0000256" key="8">
    <source>
        <dbReference type="ARBA" id="ARBA00023288"/>
    </source>
</evidence>
<gene>
    <name evidence="11" type="ORF">PR048_027393</name>
</gene>
<organism evidence="11 12">
    <name type="scientific">Dryococelus australis</name>
    <dbReference type="NCBI Taxonomy" id="614101"/>
    <lineage>
        <taxon>Eukaryota</taxon>
        <taxon>Metazoa</taxon>
        <taxon>Ecdysozoa</taxon>
        <taxon>Arthropoda</taxon>
        <taxon>Hexapoda</taxon>
        <taxon>Insecta</taxon>
        <taxon>Pterygota</taxon>
        <taxon>Neoptera</taxon>
        <taxon>Polyneoptera</taxon>
        <taxon>Phasmatodea</taxon>
        <taxon>Verophasmatodea</taxon>
        <taxon>Anareolatae</taxon>
        <taxon>Phasmatidae</taxon>
        <taxon>Eurycanthinae</taxon>
        <taxon>Dryococelus</taxon>
    </lineage>
</organism>
<evidence type="ECO:0000256" key="7">
    <source>
        <dbReference type="ARBA" id="ARBA00023157"/>
    </source>
</evidence>
<feature type="region of interest" description="Disordered" evidence="10">
    <location>
        <begin position="1"/>
        <end position="21"/>
    </location>
</feature>
<keyword evidence="12" id="KW-1185">Reference proteome</keyword>
<keyword evidence="6 9" id="KW-0879">Wnt signaling pathway</keyword>
<keyword evidence="4" id="KW-0964">Secreted</keyword>
<evidence type="ECO:0000256" key="5">
    <source>
        <dbReference type="ARBA" id="ARBA00022530"/>
    </source>
</evidence>
<sequence>MKGRGELEISDKTRRPTASSGTILSCENPEYEVCANTVPTARMCVPGTREQAVVYALSSAAVAHTLARACAAGSLFHCSCAPPPREPPNGNFKWGGCGDNVRWAAHFGKQFTDSAERAAAKGKAGGGAKRGRLAAVNLHNNRAGRRVSPLSQPALSRVSLHRVWVLLNNANWNVLDDQCKGHGGGSYEEYALGSEIMLAAGGVGDTDGQAVLQAVESSLATQCKCHGVSGSCNIKTCWRALPRLLEVGERLKTKFAVATEVVHRRVGSGRRLLPASPAMGLFSDDDLIYVAKSPDYCLRDPRVGSQGTRGR</sequence>
<evidence type="ECO:0000256" key="4">
    <source>
        <dbReference type="ARBA" id="ARBA00022525"/>
    </source>
</evidence>
<dbReference type="PROSITE" id="PS00246">
    <property type="entry name" value="WNT1"/>
    <property type="match status" value="1"/>
</dbReference>
<dbReference type="InterPro" id="IPR018161">
    <property type="entry name" value="Wnt_CS"/>
</dbReference>
<dbReference type="PRINTS" id="PR01349">
    <property type="entry name" value="WNTPROTEIN"/>
</dbReference>
<name>A0ABQ9GFC3_9NEOP</name>
<dbReference type="Pfam" id="PF00110">
    <property type="entry name" value="wnt"/>
    <property type="match status" value="2"/>
</dbReference>
<evidence type="ECO:0000256" key="10">
    <source>
        <dbReference type="SAM" id="MobiDB-lite"/>
    </source>
</evidence>
<keyword evidence="7" id="KW-1015">Disulfide bond</keyword>
<evidence type="ECO:0000313" key="12">
    <source>
        <dbReference type="Proteomes" id="UP001159363"/>
    </source>
</evidence>
<protein>
    <recommendedName>
        <fullName evidence="9">Protein Wnt</fullName>
    </recommendedName>
</protein>
<accession>A0ABQ9GFC3</accession>
<keyword evidence="5" id="KW-0272">Extracellular matrix</keyword>
<evidence type="ECO:0000256" key="2">
    <source>
        <dbReference type="ARBA" id="ARBA00005683"/>
    </source>
</evidence>
<evidence type="ECO:0000313" key="11">
    <source>
        <dbReference type="EMBL" id="KAJ8871089.1"/>
    </source>
</evidence>
<comment type="function">
    <text evidence="9">Ligand for members of the frizzled family of seven transmembrane receptors.</text>
</comment>
<evidence type="ECO:0000256" key="1">
    <source>
        <dbReference type="ARBA" id="ARBA00004498"/>
    </source>
</evidence>
<feature type="compositionally biased region" description="Basic and acidic residues" evidence="10">
    <location>
        <begin position="1"/>
        <end position="14"/>
    </location>
</feature>
<dbReference type="PANTHER" id="PTHR12027:SF102">
    <property type="entry name" value="PROTEIN WNT"/>
    <property type="match status" value="1"/>
</dbReference>
<keyword evidence="8" id="KW-0449">Lipoprotein</keyword>
<dbReference type="Proteomes" id="UP001159363">
    <property type="component" value="Chromosome 11"/>
</dbReference>
<reference evidence="11 12" key="1">
    <citation type="submission" date="2023-02" db="EMBL/GenBank/DDBJ databases">
        <title>LHISI_Scaffold_Assembly.</title>
        <authorList>
            <person name="Stuart O.P."/>
            <person name="Cleave R."/>
            <person name="Magrath M.J.L."/>
            <person name="Mikheyev A.S."/>
        </authorList>
    </citation>
    <scope>NUCLEOTIDE SEQUENCE [LARGE SCALE GENOMIC DNA]</scope>
    <source>
        <strain evidence="11">Daus_M_001</strain>
        <tissue evidence="11">Leg muscle</tissue>
    </source>
</reference>
<comment type="caution">
    <text evidence="11">The sequence shown here is derived from an EMBL/GenBank/DDBJ whole genome shotgun (WGS) entry which is preliminary data.</text>
</comment>
<evidence type="ECO:0000256" key="6">
    <source>
        <dbReference type="ARBA" id="ARBA00022687"/>
    </source>
</evidence>
<comment type="subcellular location">
    <subcellularLocation>
        <location evidence="1 9">Secreted</location>
        <location evidence="1 9">Extracellular space</location>
        <location evidence="1 9">Extracellular matrix</location>
    </subcellularLocation>
</comment>
<dbReference type="EMBL" id="JARBHB010000012">
    <property type="protein sequence ID" value="KAJ8871089.1"/>
    <property type="molecule type" value="Genomic_DNA"/>
</dbReference>
<evidence type="ECO:0000256" key="9">
    <source>
        <dbReference type="RuleBase" id="RU003500"/>
    </source>
</evidence>
<dbReference type="PANTHER" id="PTHR12027">
    <property type="entry name" value="WNT RELATED"/>
    <property type="match status" value="1"/>
</dbReference>
<comment type="similarity">
    <text evidence="2 9">Belongs to the Wnt family.</text>
</comment>
<dbReference type="InterPro" id="IPR005817">
    <property type="entry name" value="Wnt"/>
</dbReference>
<keyword evidence="3 9" id="KW-0217">Developmental protein</keyword>
<dbReference type="CDD" id="cd19343">
    <property type="entry name" value="Wnt_Wnt11"/>
    <property type="match status" value="1"/>
</dbReference>
<evidence type="ECO:0000256" key="3">
    <source>
        <dbReference type="ARBA" id="ARBA00022473"/>
    </source>
</evidence>
<dbReference type="SMART" id="SM00097">
    <property type="entry name" value="WNT1"/>
    <property type="match status" value="1"/>
</dbReference>